<keyword evidence="4" id="KW-0997">Cell inner membrane</keyword>
<evidence type="ECO:0000256" key="8">
    <source>
        <dbReference type="SAM" id="Phobius"/>
    </source>
</evidence>
<evidence type="ECO:0000256" key="5">
    <source>
        <dbReference type="ARBA" id="ARBA00022692"/>
    </source>
</evidence>
<sequence>MGSCVIATDFKWTRGDSFRTIASAVILAALLGIAYLLSTKEGASTAPISLLIGISLGIVLERGRFCFYCIFRDGIEDKNTTGLLSVFAAIAAGAIGYAIVFGQFLPNTSTDRLPPLAHIGPASIPLALGAFLFGIGMALSGACISGHLYRIGQGYLRAIPALIGTLAGFAIAFVVWNPIYLNFISDSPTIWLPHNFGYAGSLILTLVVVTILAALAIKKGVNSDPISGERSLKISLRSIHQKLIMERWNPLVTGGLVGAIGTIAYLRVEPLGVTRQISTTTRTLSLDNGIGPETLNGLDKMAGCIAVVSEVITNNGWLVLGLIGASLAVAIAGNRFKISAITPVNASTALIGGIFLGFGSMISLGCTIGVLLSGTQAFALSGWIFFASVFLGVWTGIKLKLHKLG</sequence>
<keyword evidence="5 8" id="KW-0812">Transmembrane</keyword>
<gene>
    <name evidence="9" type="ORF">UFOPK1506_00730</name>
</gene>
<evidence type="ECO:0000256" key="2">
    <source>
        <dbReference type="ARBA" id="ARBA00022448"/>
    </source>
</evidence>
<evidence type="ECO:0000256" key="1">
    <source>
        <dbReference type="ARBA" id="ARBA00004429"/>
    </source>
</evidence>
<accession>A0A6J6CVE5</accession>
<organism evidence="9">
    <name type="scientific">freshwater metagenome</name>
    <dbReference type="NCBI Taxonomy" id="449393"/>
    <lineage>
        <taxon>unclassified sequences</taxon>
        <taxon>metagenomes</taxon>
        <taxon>ecological metagenomes</taxon>
    </lineage>
</organism>
<feature type="transmembrane region" description="Helical" evidence="8">
    <location>
        <begin position="83"/>
        <end position="104"/>
    </location>
</feature>
<keyword evidence="7 8" id="KW-0472">Membrane</keyword>
<keyword evidence="6 8" id="KW-1133">Transmembrane helix</keyword>
<name>A0A6J6CVE5_9ZZZZ</name>
<reference evidence="9" key="1">
    <citation type="submission" date="2020-05" db="EMBL/GenBank/DDBJ databases">
        <authorList>
            <person name="Chiriac C."/>
            <person name="Salcher M."/>
            <person name="Ghai R."/>
            <person name="Kavagutti S V."/>
        </authorList>
    </citation>
    <scope>NUCLEOTIDE SEQUENCE</scope>
</reference>
<feature type="transmembrane region" description="Helical" evidence="8">
    <location>
        <begin position="156"/>
        <end position="176"/>
    </location>
</feature>
<dbReference type="PANTHER" id="PTHR30574:SF1">
    <property type="entry name" value="SULPHUR TRANSPORT DOMAIN-CONTAINING PROTEIN"/>
    <property type="match status" value="1"/>
</dbReference>
<keyword evidence="3" id="KW-1003">Cell membrane</keyword>
<feature type="transmembrane region" description="Helical" evidence="8">
    <location>
        <begin position="21"/>
        <end position="38"/>
    </location>
</feature>
<evidence type="ECO:0000256" key="7">
    <source>
        <dbReference type="ARBA" id="ARBA00023136"/>
    </source>
</evidence>
<protein>
    <submittedName>
        <fullName evidence="9">Unannotated protein</fullName>
    </submittedName>
</protein>
<feature type="transmembrane region" description="Helical" evidence="8">
    <location>
        <begin position="196"/>
        <end position="217"/>
    </location>
</feature>
<feature type="transmembrane region" description="Helical" evidence="8">
    <location>
        <begin position="378"/>
        <end position="397"/>
    </location>
</feature>
<feature type="transmembrane region" description="Helical" evidence="8">
    <location>
        <begin position="124"/>
        <end position="144"/>
    </location>
</feature>
<dbReference type="Pfam" id="PF04143">
    <property type="entry name" value="Sulf_transp"/>
    <property type="match status" value="1"/>
</dbReference>
<proteinExistence type="predicted"/>
<dbReference type="InterPro" id="IPR007272">
    <property type="entry name" value="Sulf_transp_TsuA/YedE"/>
</dbReference>
<comment type="subcellular location">
    <subcellularLocation>
        <location evidence="1">Cell inner membrane</location>
        <topology evidence="1">Multi-pass membrane protein</topology>
    </subcellularLocation>
</comment>
<feature type="transmembrane region" description="Helical" evidence="8">
    <location>
        <begin position="50"/>
        <end position="71"/>
    </location>
</feature>
<evidence type="ECO:0000313" key="9">
    <source>
        <dbReference type="EMBL" id="CAB4555550.1"/>
    </source>
</evidence>
<dbReference type="AlphaFoldDB" id="A0A6J6CVE5"/>
<evidence type="ECO:0000256" key="4">
    <source>
        <dbReference type="ARBA" id="ARBA00022519"/>
    </source>
</evidence>
<dbReference type="PANTHER" id="PTHR30574">
    <property type="entry name" value="INNER MEMBRANE PROTEIN YEDE"/>
    <property type="match status" value="1"/>
</dbReference>
<feature type="transmembrane region" description="Helical" evidence="8">
    <location>
        <begin position="317"/>
        <end position="336"/>
    </location>
</feature>
<feature type="transmembrane region" description="Helical" evidence="8">
    <location>
        <begin position="348"/>
        <end position="372"/>
    </location>
</feature>
<keyword evidence="2" id="KW-0813">Transport</keyword>
<evidence type="ECO:0000256" key="6">
    <source>
        <dbReference type="ARBA" id="ARBA00022989"/>
    </source>
</evidence>
<dbReference type="GO" id="GO:0005886">
    <property type="term" value="C:plasma membrane"/>
    <property type="evidence" value="ECO:0007669"/>
    <property type="project" value="UniProtKB-SubCell"/>
</dbReference>
<evidence type="ECO:0000256" key="3">
    <source>
        <dbReference type="ARBA" id="ARBA00022475"/>
    </source>
</evidence>
<dbReference type="EMBL" id="CAEZSV010000125">
    <property type="protein sequence ID" value="CAB4555550.1"/>
    <property type="molecule type" value="Genomic_DNA"/>
</dbReference>